<dbReference type="EMBL" id="OU015430">
    <property type="protein sequence ID" value="CAG4972728.1"/>
    <property type="molecule type" value="Genomic_DNA"/>
</dbReference>
<feature type="transmembrane region" description="Helical" evidence="7">
    <location>
        <begin position="258"/>
        <end position="276"/>
    </location>
</feature>
<feature type="transmembrane region" description="Helical" evidence="7">
    <location>
        <begin position="317"/>
        <end position="336"/>
    </location>
</feature>
<dbReference type="Proteomes" id="UP000680116">
    <property type="component" value="Chromosome"/>
</dbReference>
<evidence type="ECO:0000256" key="1">
    <source>
        <dbReference type="ARBA" id="ARBA00004651"/>
    </source>
</evidence>
<protein>
    <recommendedName>
        <fullName evidence="10">YeiH family sulfate export transporter</fullName>
    </recommendedName>
</protein>
<dbReference type="PANTHER" id="PTHR30106">
    <property type="entry name" value="INNER MEMBRANE PROTEIN YEIH-RELATED"/>
    <property type="match status" value="1"/>
</dbReference>
<organism evidence="8 9">
    <name type="scientific">Novilysobacter luteus</name>
    <dbReference type="NCBI Taxonomy" id="2822368"/>
    <lineage>
        <taxon>Bacteria</taxon>
        <taxon>Pseudomonadati</taxon>
        <taxon>Pseudomonadota</taxon>
        <taxon>Gammaproteobacteria</taxon>
        <taxon>Lysobacterales</taxon>
        <taxon>Lysobacteraceae</taxon>
        <taxon>Novilysobacter</taxon>
    </lineage>
</organism>
<dbReference type="NCBIfam" id="TIGR00698">
    <property type="entry name" value="YeiH family putative sulfate export transporter"/>
    <property type="match status" value="1"/>
</dbReference>
<evidence type="ECO:0000256" key="2">
    <source>
        <dbReference type="ARBA" id="ARBA00007977"/>
    </source>
</evidence>
<dbReference type="InterPro" id="IPR018383">
    <property type="entry name" value="UPF0324_pro"/>
</dbReference>
<proteinExistence type="inferred from homology"/>
<feature type="transmembrane region" description="Helical" evidence="7">
    <location>
        <begin position="18"/>
        <end position="36"/>
    </location>
</feature>
<keyword evidence="6 7" id="KW-0472">Membrane</keyword>
<feature type="transmembrane region" description="Helical" evidence="7">
    <location>
        <begin position="42"/>
        <end position="63"/>
    </location>
</feature>
<feature type="transmembrane region" description="Helical" evidence="7">
    <location>
        <begin position="136"/>
        <end position="154"/>
    </location>
</feature>
<gene>
    <name evidence="8" type="ORF">LYB30171_01286</name>
</gene>
<dbReference type="Pfam" id="PF03601">
    <property type="entry name" value="Cons_hypoth698"/>
    <property type="match status" value="1"/>
</dbReference>
<evidence type="ECO:0000313" key="9">
    <source>
        <dbReference type="Proteomes" id="UP000680116"/>
    </source>
</evidence>
<feature type="transmembrane region" description="Helical" evidence="7">
    <location>
        <begin position="99"/>
        <end position="124"/>
    </location>
</feature>
<keyword evidence="5 7" id="KW-1133">Transmembrane helix</keyword>
<evidence type="ECO:0000313" key="8">
    <source>
        <dbReference type="EMBL" id="CAG4972728.1"/>
    </source>
</evidence>
<keyword evidence="9" id="KW-1185">Reference proteome</keyword>
<evidence type="ECO:0000256" key="3">
    <source>
        <dbReference type="ARBA" id="ARBA00022475"/>
    </source>
</evidence>
<dbReference type="RefSeq" id="WP_215220202.1">
    <property type="nucleotide sequence ID" value="NZ_OU015430.1"/>
</dbReference>
<comment type="similarity">
    <text evidence="2">Belongs to the UPF0324 family.</text>
</comment>
<dbReference type="PANTHER" id="PTHR30106:SF2">
    <property type="entry name" value="UPF0324 INNER MEMBRANE PROTEIN YEIH"/>
    <property type="match status" value="1"/>
</dbReference>
<evidence type="ECO:0000256" key="7">
    <source>
        <dbReference type="SAM" id="Phobius"/>
    </source>
</evidence>
<accession>A0ABM8UF33</accession>
<dbReference type="InterPro" id="IPR004630">
    <property type="entry name" value="UPF0324_YeiH-like"/>
</dbReference>
<name>A0ABM8UF33_9GAMM</name>
<feature type="transmembrane region" description="Helical" evidence="7">
    <location>
        <begin position="225"/>
        <end position="246"/>
    </location>
</feature>
<comment type="subcellular location">
    <subcellularLocation>
        <location evidence="1">Cell membrane</location>
        <topology evidence="1">Multi-pass membrane protein</topology>
    </subcellularLocation>
</comment>
<evidence type="ECO:0008006" key="10">
    <source>
        <dbReference type="Google" id="ProtNLM"/>
    </source>
</evidence>
<evidence type="ECO:0000256" key="4">
    <source>
        <dbReference type="ARBA" id="ARBA00022692"/>
    </source>
</evidence>
<evidence type="ECO:0000256" key="6">
    <source>
        <dbReference type="ARBA" id="ARBA00023136"/>
    </source>
</evidence>
<feature type="transmembrane region" description="Helical" evidence="7">
    <location>
        <begin position="166"/>
        <end position="186"/>
    </location>
</feature>
<keyword evidence="4 7" id="KW-0812">Transmembrane</keyword>
<feature type="transmembrane region" description="Helical" evidence="7">
    <location>
        <begin position="282"/>
        <end position="305"/>
    </location>
</feature>
<reference evidence="8 9" key="1">
    <citation type="submission" date="2021-04" db="EMBL/GenBank/DDBJ databases">
        <authorList>
            <person name="Rodrigo-Torres L."/>
            <person name="Arahal R. D."/>
            <person name="Lucena T."/>
        </authorList>
    </citation>
    <scope>NUCLEOTIDE SEQUENCE [LARGE SCALE GENOMIC DNA]</scope>
    <source>
        <strain evidence="8 9">CECT 30171</strain>
    </source>
</reference>
<evidence type="ECO:0000256" key="5">
    <source>
        <dbReference type="ARBA" id="ARBA00022989"/>
    </source>
</evidence>
<keyword evidence="3" id="KW-1003">Cell membrane</keyword>
<sequence length="340" mass="35641">MTTPSGTLPGILRPTFRLLPGLALAVGLGLLGLWLAELPWLARWQLSALTCAIVLGLLVGNLLGAHLPARLAPGLHVSQRQLLRAGVVLYGLRLSFQDIAAIGAAGLLVDVVVVVSTLMLGTWAGRRWFGLDRHTAMLTAAGSAICGAAAVLAVERVLRADPSKVAIAVATVVLFGTFNIFLYPMLYPHLGLDPAAFGLYAGATVHEVAQVVAVGSAVSPETADAAVIVKLTRVLLLVPVLLVLGWQEAREGGERAMVIPWFALGFLAVVALNSVIQLPGPWRAALLTLDTLLLATAMAALGVETRIAKLRALGPRPLLLAGVLFLWLSVGGYLLVRAVT</sequence>